<evidence type="ECO:0000313" key="3">
    <source>
        <dbReference type="Proteomes" id="UP000184394"/>
    </source>
</evidence>
<reference evidence="2 3" key="1">
    <citation type="submission" date="2016-11" db="EMBL/GenBank/DDBJ databases">
        <authorList>
            <person name="Jaros S."/>
            <person name="Januszkiewicz K."/>
            <person name="Wedrychowicz H."/>
        </authorList>
    </citation>
    <scope>NUCLEOTIDE SEQUENCE [LARGE SCALE GENOMIC DNA]</scope>
    <source>
        <strain evidence="2 3">Y1</strain>
    </source>
</reference>
<keyword evidence="1" id="KW-1133">Transmembrane helix</keyword>
<evidence type="ECO:0000256" key="1">
    <source>
        <dbReference type="SAM" id="Phobius"/>
    </source>
</evidence>
<dbReference type="OrthoDB" id="1819068at2"/>
<dbReference type="RefSeq" id="WP_072952513.1">
    <property type="nucleotide sequence ID" value="NZ_FRCT01000025.1"/>
</dbReference>
<dbReference type="EMBL" id="FRCT01000025">
    <property type="protein sequence ID" value="SHM92439.1"/>
    <property type="molecule type" value="Genomic_DNA"/>
</dbReference>
<keyword evidence="1" id="KW-0812">Transmembrane</keyword>
<sequence>MQRNDYKDALNELQLSSKFCEEMEKKLTESNNVRSDEYEDIVTHVDVIKPKRFRGLATAAAFVLAAGGIGGGAYYKINAKYNSGPQSEQQEYDEYNCNFPFATLPLHDVVFNVCDRAIRSSVPAYDKIAKNLDDFFEHAEWTELSDEDYNVDRNTYAGIDFLVNEYIVHIQSNEKVYVSKRLINLNDSVYYTDDYDYITADGLYVINGQSENYEYFKYSLPEGSYKKILSILLEDRVDTNADFCGVSGSFINADYHTSKEEGKVTELQAYSLSYLLNNAIWTTETEGFEEDTEKEPITLNMVDNKDHYEIKIYRNGITYITKTTEESNAEEVSKQRFKDKDAYNDLLSTLTTLDESQWIVPCPIDFKKENAVLIKKTDGVEKAYLIDGYSYDSLALMLENFEWTRCDDVYNNAFLSDGTYMPVIDKDKIAQNDNSFTIVIGAQAIVINDNNMIYSSPYRYGVTDIDHSIIDVWVQNNNFQDMSDDEFVDWAIDNVMQKGEMNTYYSIYSLDQEAGPQEVLIKDIEENREKLKALEWTKLNNPEFFDDKNIACQMYNTHLSVRMDKNGIMKLGIGDNSYYFSTSPEQFAKIADGLLNYK</sequence>
<proteinExistence type="predicted"/>
<name>A0A1M7MPK7_RUMFL</name>
<dbReference type="Proteomes" id="UP000184394">
    <property type="component" value="Unassembled WGS sequence"/>
</dbReference>
<accession>A0A1M7MPK7</accession>
<feature type="transmembrane region" description="Helical" evidence="1">
    <location>
        <begin position="56"/>
        <end position="75"/>
    </location>
</feature>
<protein>
    <submittedName>
        <fullName evidence="2">Uncharacterized protein</fullName>
    </submittedName>
</protein>
<keyword evidence="1" id="KW-0472">Membrane</keyword>
<organism evidence="2 3">
    <name type="scientific">Ruminococcus flavefaciens</name>
    <dbReference type="NCBI Taxonomy" id="1265"/>
    <lineage>
        <taxon>Bacteria</taxon>
        <taxon>Bacillati</taxon>
        <taxon>Bacillota</taxon>
        <taxon>Clostridia</taxon>
        <taxon>Eubacteriales</taxon>
        <taxon>Oscillospiraceae</taxon>
        <taxon>Ruminococcus</taxon>
    </lineage>
</organism>
<dbReference type="AlphaFoldDB" id="A0A1M7MPK7"/>
<gene>
    <name evidence="2" type="ORF">SAMN04487860_1254</name>
</gene>
<evidence type="ECO:0000313" key="2">
    <source>
        <dbReference type="EMBL" id="SHM92439.1"/>
    </source>
</evidence>